<keyword evidence="4" id="KW-1185">Reference proteome</keyword>
<dbReference type="FunFam" id="2.20.25.10:FF:000002">
    <property type="entry name" value="UPF0434 protein YcaR"/>
    <property type="match status" value="1"/>
</dbReference>
<evidence type="ECO:0000256" key="1">
    <source>
        <dbReference type="HAMAP-Rule" id="MF_01187"/>
    </source>
</evidence>
<evidence type="ECO:0000313" key="3">
    <source>
        <dbReference type="EMBL" id="CDO59729.1"/>
    </source>
</evidence>
<dbReference type="AlphaFoldDB" id="X5MFD2"/>
<proteinExistence type="inferred from homology"/>
<comment type="similarity">
    <text evidence="1">Belongs to the UPF0434 family.</text>
</comment>
<dbReference type="RefSeq" id="WP_081826450.1">
    <property type="nucleotide sequence ID" value="NZ_HG966617.1"/>
</dbReference>
<dbReference type="HOGENOM" id="CLU_155659_2_0_5"/>
<feature type="compositionally biased region" description="Low complexity" evidence="2">
    <location>
        <begin position="1"/>
        <end position="18"/>
    </location>
</feature>
<reference evidence="3 4" key="1">
    <citation type="journal article" date="2014" name="Front. Genet.">
        <title>Genome and metabolic network of "Candidatus Phaeomarinobacter ectocarpi" Ec32, a new candidate genus of Alphaproteobacteria frequently associated with brown algae.</title>
        <authorList>
            <person name="Dittami S.M."/>
            <person name="Barbeyron T."/>
            <person name="Boyen C."/>
            <person name="Cambefort J."/>
            <person name="Collet G."/>
            <person name="Delage L."/>
            <person name="Gobet A."/>
            <person name="Groisillier A."/>
            <person name="Leblanc C."/>
            <person name="Michel G."/>
            <person name="Scornet D."/>
            <person name="Siegel A."/>
            <person name="Tapia J.E."/>
            <person name="Tonon T."/>
        </authorList>
    </citation>
    <scope>NUCLEOTIDE SEQUENCE [LARGE SCALE GENOMIC DNA]</scope>
    <source>
        <strain evidence="3 4">Ec32</strain>
    </source>
</reference>
<dbReference type="PANTHER" id="PTHR33505:SF4">
    <property type="entry name" value="PROTEIN PREY, MITOCHONDRIAL"/>
    <property type="match status" value="1"/>
</dbReference>
<organism evidence="3 4">
    <name type="scientific">Candidatus Phaeomarinibacter ectocarpi</name>
    <dbReference type="NCBI Taxonomy" id="1458461"/>
    <lineage>
        <taxon>Bacteria</taxon>
        <taxon>Pseudomonadati</taxon>
        <taxon>Pseudomonadota</taxon>
        <taxon>Alphaproteobacteria</taxon>
        <taxon>Hyphomicrobiales</taxon>
        <taxon>Parvibaculaceae</taxon>
        <taxon>Candidatus Phaeomarinibacter</taxon>
    </lineage>
</organism>
<evidence type="ECO:0000256" key="2">
    <source>
        <dbReference type="SAM" id="MobiDB-lite"/>
    </source>
</evidence>
<dbReference type="PANTHER" id="PTHR33505">
    <property type="entry name" value="ZGC:162634"/>
    <property type="match status" value="1"/>
</dbReference>
<dbReference type="Pfam" id="PF03966">
    <property type="entry name" value="Trm112p"/>
    <property type="match status" value="1"/>
</dbReference>
<evidence type="ECO:0000313" key="4">
    <source>
        <dbReference type="Proteomes" id="UP000032160"/>
    </source>
</evidence>
<dbReference type="Gene3D" id="2.20.25.10">
    <property type="match status" value="1"/>
</dbReference>
<dbReference type="SUPFAM" id="SSF158997">
    <property type="entry name" value="Trm112p-like"/>
    <property type="match status" value="1"/>
</dbReference>
<protein>
    <recommendedName>
        <fullName evidence="1">UPF0434 protein BN1012_Phect1515</fullName>
    </recommendedName>
</protein>
<dbReference type="OrthoDB" id="9812205at2"/>
<sequence length="86" mass="9147">MTDDTTSAADSTPASDSTLHAAAGEVDPKLLEILVCPVTRETLSYDKSKQELVSKAARLAYPIRDGIPIMLPEEARELTDTEAGSA</sequence>
<dbReference type="InterPro" id="IPR005651">
    <property type="entry name" value="Trm112-like"/>
</dbReference>
<dbReference type="GO" id="GO:0005829">
    <property type="term" value="C:cytosol"/>
    <property type="evidence" value="ECO:0007669"/>
    <property type="project" value="TreeGrafter"/>
</dbReference>
<dbReference type="KEGG" id="pect:BN1012_Phect1515"/>
<dbReference type="HAMAP" id="MF_01187">
    <property type="entry name" value="UPF0434"/>
    <property type="match status" value="1"/>
</dbReference>
<name>X5MFD2_9HYPH</name>
<dbReference type="STRING" id="1458461.BN1012_Phect1515"/>
<dbReference type="Proteomes" id="UP000032160">
    <property type="component" value="Chromosome I"/>
</dbReference>
<accession>X5MFD2</accession>
<gene>
    <name evidence="3" type="ORF">BN1012_Phect1515</name>
</gene>
<dbReference type="EMBL" id="HG966617">
    <property type="protein sequence ID" value="CDO59729.1"/>
    <property type="molecule type" value="Genomic_DNA"/>
</dbReference>
<feature type="region of interest" description="Disordered" evidence="2">
    <location>
        <begin position="1"/>
        <end position="22"/>
    </location>
</feature>